<name>A0ABD1YKV4_9MARC</name>
<organism evidence="1 2">
    <name type="scientific">Riccia fluitans</name>
    <dbReference type="NCBI Taxonomy" id="41844"/>
    <lineage>
        <taxon>Eukaryota</taxon>
        <taxon>Viridiplantae</taxon>
        <taxon>Streptophyta</taxon>
        <taxon>Embryophyta</taxon>
        <taxon>Marchantiophyta</taxon>
        <taxon>Marchantiopsida</taxon>
        <taxon>Marchantiidae</taxon>
        <taxon>Marchantiales</taxon>
        <taxon>Ricciaceae</taxon>
        <taxon>Riccia</taxon>
    </lineage>
</organism>
<comment type="caution">
    <text evidence="1">The sequence shown here is derived from an EMBL/GenBank/DDBJ whole genome shotgun (WGS) entry which is preliminary data.</text>
</comment>
<sequence length="220" mass="24619">MWIQMTPDLISHVKSTNANAPMIRDGSKLSKAELALTVRRDGGKLKATTAQILSQTRVDEAKLRSRTRNLRVPSSRMPQCISLPRPRSRVLVRSCYDFMGRVAAPAPSIIRAEEPLAEALIVMIWRETGFRGPSGFRYPSHPLCRGFWTLLQRTCRHISLPVLRRLGLHSNPFDPHLLLPPFLIRLFRQPPCALTSSSLVVPSHLASFGCFGFYSCVAGC</sequence>
<reference evidence="1 2" key="1">
    <citation type="submission" date="2024-09" db="EMBL/GenBank/DDBJ databases">
        <title>Chromosome-scale assembly of Riccia fluitans.</title>
        <authorList>
            <person name="Paukszto L."/>
            <person name="Sawicki J."/>
            <person name="Karawczyk K."/>
            <person name="Piernik-Szablinska J."/>
            <person name="Szczecinska M."/>
            <person name="Mazdziarz M."/>
        </authorList>
    </citation>
    <scope>NUCLEOTIDE SEQUENCE [LARGE SCALE GENOMIC DNA]</scope>
    <source>
        <strain evidence="1">Rf_01</strain>
        <tissue evidence="1">Aerial parts of the thallus</tissue>
    </source>
</reference>
<dbReference type="AlphaFoldDB" id="A0ABD1YKV4"/>
<dbReference type="Proteomes" id="UP001605036">
    <property type="component" value="Unassembled WGS sequence"/>
</dbReference>
<accession>A0ABD1YKV4</accession>
<proteinExistence type="predicted"/>
<protein>
    <submittedName>
        <fullName evidence="1">Uncharacterized protein</fullName>
    </submittedName>
</protein>
<keyword evidence="2" id="KW-1185">Reference proteome</keyword>
<dbReference type="EMBL" id="JBHFFA010000004">
    <property type="protein sequence ID" value="KAL2631120.1"/>
    <property type="molecule type" value="Genomic_DNA"/>
</dbReference>
<gene>
    <name evidence="1" type="ORF">R1flu_015806</name>
</gene>
<evidence type="ECO:0000313" key="1">
    <source>
        <dbReference type="EMBL" id="KAL2631120.1"/>
    </source>
</evidence>
<evidence type="ECO:0000313" key="2">
    <source>
        <dbReference type="Proteomes" id="UP001605036"/>
    </source>
</evidence>